<dbReference type="AlphaFoldDB" id="A0A0M3IXU2"/>
<name>A0A0M3IXU2_ASCLU</name>
<accession>A0A0M3IXU2</accession>
<dbReference type="Proteomes" id="UP000036681">
    <property type="component" value="Unplaced"/>
</dbReference>
<evidence type="ECO:0000313" key="2">
    <source>
        <dbReference type="WBParaSite" id="ALUE_0002357001-mRNA-1"/>
    </source>
</evidence>
<proteinExistence type="predicted"/>
<dbReference type="WBParaSite" id="ALUE_0002357001-mRNA-1">
    <property type="protein sequence ID" value="ALUE_0002357001-mRNA-1"/>
    <property type="gene ID" value="ALUE_0002357001"/>
</dbReference>
<reference evidence="2" key="1">
    <citation type="submission" date="2017-02" db="UniProtKB">
        <authorList>
            <consortium name="WormBaseParasite"/>
        </authorList>
    </citation>
    <scope>IDENTIFICATION</scope>
</reference>
<protein>
    <submittedName>
        <fullName evidence="2">Ovule protein</fullName>
    </submittedName>
</protein>
<evidence type="ECO:0000313" key="1">
    <source>
        <dbReference type="Proteomes" id="UP000036681"/>
    </source>
</evidence>
<organism evidence="1 2">
    <name type="scientific">Ascaris lumbricoides</name>
    <name type="common">Giant roundworm</name>
    <dbReference type="NCBI Taxonomy" id="6252"/>
    <lineage>
        <taxon>Eukaryota</taxon>
        <taxon>Metazoa</taxon>
        <taxon>Ecdysozoa</taxon>
        <taxon>Nematoda</taxon>
        <taxon>Chromadorea</taxon>
        <taxon>Rhabditida</taxon>
        <taxon>Spirurina</taxon>
        <taxon>Ascaridomorpha</taxon>
        <taxon>Ascaridoidea</taxon>
        <taxon>Ascarididae</taxon>
        <taxon>Ascaris</taxon>
    </lineage>
</organism>
<keyword evidence="1" id="KW-1185">Reference proteome</keyword>
<sequence>HQAISLQHSLKHIPDLFCICQKINETKKNSLEFENHRRRNFFHFLLTDQKFDKFERELERSSWTATSYHIAHGHHTILGIFITLNNLLSFGYLQALL</sequence>